<feature type="compositionally biased region" description="Low complexity" evidence="1">
    <location>
        <begin position="442"/>
        <end position="479"/>
    </location>
</feature>
<evidence type="ECO:0008006" key="4">
    <source>
        <dbReference type="Google" id="ProtNLM"/>
    </source>
</evidence>
<feature type="region of interest" description="Disordered" evidence="1">
    <location>
        <begin position="1"/>
        <end position="490"/>
    </location>
</feature>
<feature type="region of interest" description="Disordered" evidence="1">
    <location>
        <begin position="533"/>
        <end position="595"/>
    </location>
</feature>
<comment type="caution">
    <text evidence="2">The sequence shown here is derived from an EMBL/GenBank/DDBJ whole genome shotgun (WGS) entry which is preliminary data.</text>
</comment>
<feature type="compositionally biased region" description="Polar residues" evidence="1">
    <location>
        <begin position="53"/>
        <end position="64"/>
    </location>
</feature>
<accession>A0ABR3XTJ8</accession>
<keyword evidence="3" id="KW-1185">Reference proteome</keyword>
<feature type="compositionally biased region" description="Low complexity" evidence="1">
    <location>
        <begin position="342"/>
        <end position="358"/>
    </location>
</feature>
<feature type="compositionally biased region" description="Low complexity" evidence="1">
    <location>
        <begin position="367"/>
        <end position="389"/>
    </location>
</feature>
<reference evidence="2 3" key="1">
    <citation type="journal article" date="2024" name="IMA Fungus">
        <title>IMA Genome - F19 : A genome assembly and annotation guide to empower mycologists, including annotated draft genome sequences of Ceratocystis pirilliformis, Diaporthe australafricana, Fusarium ophioides, Paecilomyces lecythidis, and Sporothrix stenoceras.</title>
        <authorList>
            <person name="Aylward J."/>
            <person name="Wilson A.M."/>
            <person name="Visagie C.M."/>
            <person name="Spraker J."/>
            <person name="Barnes I."/>
            <person name="Buitendag C."/>
            <person name="Ceriani C."/>
            <person name="Del Mar Angel L."/>
            <person name="du Plessis D."/>
            <person name="Fuchs T."/>
            <person name="Gasser K."/>
            <person name="Kramer D."/>
            <person name="Li W."/>
            <person name="Munsamy K."/>
            <person name="Piso A."/>
            <person name="Price J.L."/>
            <person name="Sonnekus B."/>
            <person name="Thomas C."/>
            <person name="van der Nest A."/>
            <person name="van Dijk A."/>
            <person name="van Heerden A."/>
            <person name="van Vuuren N."/>
            <person name="Yilmaz N."/>
            <person name="Duong T.A."/>
            <person name="van der Merwe N.A."/>
            <person name="Wingfield M.J."/>
            <person name="Wingfield B.D."/>
        </authorList>
    </citation>
    <scope>NUCLEOTIDE SEQUENCE [LARGE SCALE GENOMIC DNA]</scope>
    <source>
        <strain evidence="2 3">CMW 18300</strain>
    </source>
</reference>
<feature type="compositionally biased region" description="Low complexity" evidence="1">
    <location>
        <begin position="289"/>
        <end position="307"/>
    </location>
</feature>
<dbReference type="Proteomes" id="UP001583177">
    <property type="component" value="Unassembled WGS sequence"/>
</dbReference>
<sequence>MSVRNLRAMFENKTQESPPDRGRSPAGTESPRPLSKVRTSFVAIEKDGRIGLQQRNPSEASSISGRKLSGDTEAASSVQLDNTSTNVSSPTTSRSEHNRGPPTSSFHTSPPRTDDGSTSGRGPSQPAEPPASEDIISEPPREVASLASSGAPKGLAESPQIKENQNTSGRKFDQGSQARKAGQSQGAGDQGQGEATAPKTVHKESNGTSAGGIAVGSAVGSAVGGTVGSTAVGRTNGRTAAAVNGADKAKPTKPAAAAVAAAAAAPPSKMTSNNAVKPADPAPQPKPAGKPTNTTSQPPTTPKAVKPAAEKKPAPPSASPGGFVKPRPKSPTRPVKLPAGLTTHTSASGSRTRTSGSAPPSSHENIARSTSRSKASTKALARSSSAASRQRPSIGPPPKLPAKDHPVIKKDAKVDESFLARMMRPTQASASKVNEKAPITPPRRAAAVAPKKTASAKSVATRRPASKTTSTTTSGAPSPERTKKESSADRDIASVIEKMSIAGNVQETPKTPEREATIMEDLEEEKSGLIPVASAAPEASNEPEVEEADAPLANGAHKEETAGHASADIAEAKGKTEQAVSQLADLGAQPEQEEW</sequence>
<feature type="compositionally biased region" description="Low complexity" evidence="1">
    <location>
        <begin position="252"/>
        <end position="269"/>
    </location>
</feature>
<feature type="compositionally biased region" description="Basic and acidic residues" evidence="1">
    <location>
        <begin position="401"/>
        <end position="418"/>
    </location>
</feature>
<evidence type="ECO:0000313" key="3">
    <source>
        <dbReference type="Proteomes" id="UP001583177"/>
    </source>
</evidence>
<feature type="compositionally biased region" description="Basic and acidic residues" evidence="1">
    <location>
        <begin position="480"/>
        <end position="490"/>
    </location>
</feature>
<dbReference type="EMBL" id="JAWRVE010000010">
    <property type="protein sequence ID" value="KAL1879306.1"/>
    <property type="molecule type" value="Genomic_DNA"/>
</dbReference>
<name>A0ABR3XTJ8_9PEZI</name>
<evidence type="ECO:0000256" key="1">
    <source>
        <dbReference type="SAM" id="MobiDB-lite"/>
    </source>
</evidence>
<proteinExistence type="predicted"/>
<organism evidence="2 3">
    <name type="scientific">Diaporthe australafricana</name>
    <dbReference type="NCBI Taxonomy" id="127596"/>
    <lineage>
        <taxon>Eukaryota</taxon>
        <taxon>Fungi</taxon>
        <taxon>Dikarya</taxon>
        <taxon>Ascomycota</taxon>
        <taxon>Pezizomycotina</taxon>
        <taxon>Sordariomycetes</taxon>
        <taxon>Sordariomycetidae</taxon>
        <taxon>Diaporthales</taxon>
        <taxon>Diaporthaceae</taxon>
        <taxon>Diaporthe</taxon>
    </lineage>
</organism>
<protein>
    <recommendedName>
        <fullName evidence="4">Mucin-7</fullName>
    </recommendedName>
</protein>
<feature type="compositionally biased region" description="Low complexity" evidence="1">
    <location>
        <begin position="181"/>
        <end position="197"/>
    </location>
</feature>
<feature type="compositionally biased region" description="Low complexity" evidence="1">
    <location>
        <begin position="83"/>
        <end position="93"/>
    </location>
</feature>
<feature type="compositionally biased region" description="Polar residues" evidence="1">
    <location>
        <begin position="161"/>
        <end position="177"/>
    </location>
</feature>
<gene>
    <name evidence="2" type="ORF">Daus18300_001887</name>
</gene>
<feature type="compositionally biased region" description="Polar residues" evidence="1">
    <location>
        <begin position="101"/>
        <end position="122"/>
    </location>
</feature>
<evidence type="ECO:0000313" key="2">
    <source>
        <dbReference type="EMBL" id="KAL1879306.1"/>
    </source>
</evidence>